<accession>A0A2M9G6L9</accession>
<evidence type="ECO:0000256" key="8">
    <source>
        <dbReference type="RuleBase" id="RU363041"/>
    </source>
</evidence>
<keyword evidence="6 8" id="KW-1133">Transmembrane helix</keyword>
<feature type="transmembrane region" description="Helical" evidence="8">
    <location>
        <begin position="40"/>
        <end position="61"/>
    </location>
</feature>
<comment type="subcellular location">
    <subcellularLocation>
        <location evidence="1 8">Cell membrane</location>
        <topology evidence="1 8">Multi-pass membrane protein</topology>
    </subcellularLocation>
</comment>
<dbReference type="InterPro" id="IPR052017">
    <property type="entry name" value="TSUP"/>
</dbReference>
<evidence type="ECO:0000256" key="6">
    <source>
        <dbReference type="ARBA" id="ARBA00022989"/>
    </source>
</evidence>
<feature type="transmembrane region" description="Helical" evidence="8">
    <location>
        <begin position="194"/>
        <end position="211"/>
    </location>
</feature>
<evidence type="ECO:0000256" key="4">
    <source>
        <dbReference type="ARBA" id="ARBA00022475"/>
    </source>
</evidence>
<dbReference type="EMBL" id="PHIG01000006">
    <property type="protein sequence ID" value="PJK31316.1"/>
    <property type="molecule type" value="Genomic_DNA"/>
</dbReference>
<feature type="transmembrane region" description="Helical" evidence="8">
    <location>
        <begin position="131"/>
        <end position="157"/>
    </location>
</feature>
<dbReference type="GO" id="GO:0005886">
    <property type="term" value="C:plasma membrane"/>
    <property type="evidence" value="ECO:0007669"/>
    <property type="project" value="UniProtKB-SubCell"/>
</dbReference>
<dbReference type="OrthoDB" id="9795324at2"/>
<feature type="transmembrane region" description="Helical" evidence="8">
    <location>
        <begin position="100"/>
        <end position="119"/>
    </location>
</feature>
<keyword evidence="7 8" id="KW-0472">Membrane</keyword>
<keyword evidence="4 8" id="KW-1003">Cell membrane</keyword>
<feature type="transmembrane region" description="Helical" evidence="8">
    <location>
        <begin position="73"/>
        <end position="93"/>
    </location>
</feature>
<evidence type="ECO:0000256" key="2">
    <source>
        <dbReference type="ARBA" id="ARBA00009142"/>
    </source>
</evidence>
<evidence type="ECO:0000256" key="5">
    <source>
        <dbReference type="ARBA" id="ARBA00022692"/>
    </source>
</evidence>
<reference evidence="9 10" key="1">
    <citation type="submission" date="2017-11" db="EMBL/GenBank/DDBJ databases">
        <title>Draft genome sequence of Rhizobiales bacterium SY3-13.</title>
        <authorList>
            <person name="Sun C."/>
        </authorList>
    </citation>
    <scope>NUCLEOTIDE SEQUENCE [LARGE SCALE GENOMIC DNA]</scope>
    <source>
        <strain evidence="9 10">SY3-13</strain>
    </source>
</reference>
<protein>
    <recommendedName>
        <fullName evidence="8">Probable membrane transporter protein</fullName>
    </recommendedName>
</protein>
<dbReference type="Proteomes" id="UP000229498">
    <property type="component" value="Unassembled WGS sequence"/>
</dbReference>
<organism evidence="9 10">
    <name type="scientific">Minwuia thermotolerans</name>
    <dbReference type="NCBI Taxonomy" id="2056226"/>
    <lineage>
        <taxon>Bacteria</taxon>
        <taxon>Pseudomonadati</taxon>
        <taxon>Pseudomonadota</taxon>
        <taxon>Alphaproteobacteria</taxon>
        <taxon>Minwuiales</taxon>
        <taxon>Minwuiaceae</taxon>
        <taxon>Minwuia</taxon>
    </lineage>
</organism>
<keyword evidence="10" id="KW-1185">Reference proteome</keyword>
<evidence type="ECO:0000256" key="7">
    <source>
        <dbReference type="ARBA" id="ARBA00023136"/>
    </source>
</evidence>
<dbReference type="InterPro" id="IPR002781">
    <property type="entry name" value="TM_pro_TauE-like"/>
</dbReference>
<gene>
    <name evidence="9" type="ORF">CVT23_02330</name>
</gene>
<dbReference type="Pfam" id="PF01925">
    <property type="entry name" value="TauE"/>
    <property type="match status" value="1"/>
</dbReference>
<evidence type="ECO:0000313" key="10">
    <source>
        <dbReference type="Proteomes" id="UP000229498"/>
    </source>
</evidence>
<name>A0A2M9G6L9_9PROT</name>
<evidence type="ECO:0000256" key="1">
    <source>
        <dbReference type="ARBA" id="ARBA00004651"/>
    </source>
</evidence>
<evidence type="ECO:0000313" key="9">
    <source>
        <dbReference type="EMBL" id="PJK31316.1"/>
    </source>
</evidence>
<comment type="caution">
    <text evidence="9">The sequence shown here is derived from an EMBL/GenBank/DDBJ whole genome shotgun (WGS) entry which is preliminary data.</text>
</comment>
<dbReference type="PANTHER" id="PTHR30269:SF37">
    <property type="entry name" value="MEMBRANE TRANSPORTER PROTEIN"/>
    <property type="match status" value="1"/>
</dbReference>
<keyword evidence="3" id="KW-0813">Transport</keyword>
<comment type="similarity">
    <text evidence="2 8">Belongs to the 4-toluene sulfonate uptake permease (TSUP) (TC 2.A.102) family.</text>
</comment>
<sequence>MPEFDALFWIMAGFAAMAGLMRGFAGFGSAMVLSPLLAHFYGPATAVLAIAVMEVAVSVQLVPRALPDVQWRFVGPVTLAALVGMPLGIWALVTVEPEIIARFVAGLVLLFVLVLAVGWRYRGPKRLPVTIGVGAASGALLTSTSVGGPPVLIYMMAGDDPARRVRANIIVYFAILEAITPFALWLGGAFIAEYAVLGALLCPPYLAGAWLGGRLFRQSSERLYRRVAMVFLSAIALYGLLG</sequence>
<dbReference type="PANTHER" id="PTHR30269">
    <property type="entry name" value="TRANSMEMBRANE PROTEIN YFCA"/>
    <property type="match status" value="1"/>
</dbReference>
<proteinExistence type="inferred from homology"/>
<evidence type="ECO:0000256" key="3">
    <source>
        <dbReference type="ARBA" id="ARBA00022448"/>
    </source>
</evidence>
<dbReference type="AlphaFoldDB" id="A0A2M9G6L9"/>
<dbReference type="RefSeq" id="WP_109792784.1">
    <property type="nucleotide sequence ID" value="NZ_PHIG01000006.1"/>
</dbReference>
<feature type="transmembrane region" description="Helical" evidence="8">
    <location>
        <begin position="6"/>
        <end position="33"/>
    </location>
</feature>
<keyword evidence="5 8" id="KW-0812">Transmembrane</keyword>
<feature type="transmembrane region" description="Helical" evidence="8">
    <location>
        <begin position="169"/>
        <end position="188"/>
    </location>
</feature>
<feature type="transmembrane region" description="Helical" evidence="8">
    <location>
        <begin position="223"/>
        <end position="241"/>
    </location>
</feature>